<accession>A0AAE9ZVK0</accession>
<protein>
    <recommendedName>
        <fullName evidence="3">STAS domain-containing protein</fullName>
    </recommendedName>
</protein>
<evidence type="ECO:0000313" key="1">
    <source>
        <dbReference type="EMBL" id="WED64181.1"/>
    </source>
</evidence>
<dbReference type="RefSeq" id="WP_330932089.1">
    <property type="nucleotide sequence ID" value="NZ_CP119075.1"/>
</dbReference>
<gene>
    <name evidence="1" type="ORF">PXH66_17735</name>
</gene>
<proteinExistence type="predicted"/>
<dbReference type="EMBL" id="CP119075">
    <property type="protein sequence ID" value="WED64181.1"/>
    <property type="molecule type" value="Genomic_DNA"/>
</dbReference>
<evidence type="ECO:0008006" key="3">
    <source>
        <dbReference type="Google" id="ProtNLM"/>
    </source>
</evidence>
<sequence>MVPTFSAQARTCRDLFTMWKHFDRDEIQVVFDFAQTHFIRSRAVAFIAGLIRLIENRGGAVRFKWDTLSSAVAAQLAHNGFMPAFGSRQLHPLRKPS</sequence>
<evidence type="ECO:0000313" key="2">
    <source>
        <dbReference type="Proteomes" id="UP001218638"/>
    </source>
</evidence>
<reference evidence="1" key="1">
    <citation type="submission" date="2023-03" db="EMBL/GenBank/DDBJ databases">
        <title>Lomoglobus Profundus gen. nov., sp. nov., a novel member of the phylum Verrucomicrobia, isolated from deep-marine sediment of South China Sea.</title>
        <authorList>
            <person name="Ahmad T."/>
            <person name="Ishaq S.E."/>
            <person name="Wang F."/>
        </authorList>
    </citation>
    <scope>NUCLEOTIDE SEQUENCE</scope>
    <source>
        <strain evidence="1">LMO-M01</strain>
    </source>
</reference>
<dbReference type="KEGG" id="slom:PXH66_17735"/>
<keyword evidence="2" id="KW-1185">Reference proteome</keyword>
<dbReference type="Proteomes" id="UP001218638">
    <property type="component" value="Chromosome"/>
</dbReference>
<dbReference type="AlphaFoldDB" id="A0AAE9ZVK0"/>
<name>A0AAE9ZVK0_9BACT</name>
<organism evidence="1 2">
    <name type="scientific">Synoicihabitans lomoniglobus</name>
    <dbReference type="NCBI Taxonomy" id="2909285"/>
    <lineage>
        <taxon>Bacteria</taxon>
        <taxon>Pseudomonadati</taxon>
        <taxon>Verrucomicrobiota</taxon>
        <taxon>Opitutia</taxon>
        <taxon>Opitutales</taxon>
        <taxon>Opitutaceae</taxon>
        <taxon>Synoicihabitans</taxon>
    </lineage>
</organism>